<dbReference type="OrthoDB" id="3297397at2"/>
<feature type="signal peptide" evidence="2">
    <location>
        <begin position="1"/>
        <end position="20"/>
    </location>
</feature>
<reference evidence="3 4" key="1">
    <citation type="submission" date="2018-03" db="EMBL/GenBank/DDBJ databases">
        <title>Genomic Encyclopedia of Archaeal and Bacterial Type Strains, Phase II (KMG-II): from individual species to whole genera.</title>
        <authorList>
            <person name="Goeker M."/>
        </authorList>
    </citation>
    <scope>NUCLEOTIDE SEQUENCE [LARGE SCALE GENOMIC DNA]</scope>
    <source>
        <strain evidence="3 4">DSM 45348</strain>
    </source>
</reference>
<feature type="chain" id="PRO_5039538288" description="Lipoprotein" evidence="2">
    <location>
        <begin position="21"/>
        <end position="150"/>
    </location>
</feature>
<comment type="caution">
    <text evidence="3">The sequence shown here is derived from an EMBL/GenBank/DDBJ whole genome shotgun (WGS) entry which is preliminary data.</text>
</comment>
<proteinExistence type="predicted"/>
<gene>
    <name evidence="3" type="ORF">CLV70_10581</name>
</gene>
<name>A0A2T0S9C2_9ACTN</name>
<protein>
    <recommendedName>
        <fullName evidence="5">Lipoprotein</fullName>
    </recommendedName>
</protein>
<accession>A0A2T0S9C2</accession>
<dbReference type="AlphaFoldDB" id="A0A2T0S9C2"/>
<keyword evidence="4" id="KW-1185">Reference proteome</keyword>
<dbReference type="Pfam" id="PF19671">
    <property type="entry name" value="DUF6174"/>
    <property type="match status" value="1"/>
</dbReference>
<dbReference type="Proteomes" id="UP000239209">
    <property type="component" value="Unassembled WGS sequence"/>
</dbReference>
<dbReference type="EMBL" id="PVZG01000005">
    <property type="protein sequence ID" value="PRY29913.1"/>
    <property type="molecule type" value="Genomic_DNA"/>
</dbReference>
<organism evidence="3 4">
    <name type="scientific">Pseudosporangium ferrugineum</name>
    <dbReference type="NCBI Taxonomy" id="439699"/>
    <lineage>
        <taxon>Bacteria</taxon>
        <taxon>Bacillati</taxon>
        <taxon>Actinomycetota</taxon>
        <taxon>Actinomycetes</taxon>
        <taxon>Micromonosporales</taxon>
        <taxon>Micromonosporaceae</taxon>
        <taxon>Pseudosporangium</taxon>
    </lineage>
</organism>
<feature type="region of interest" description="Disordered" evidence="1">
    <location>
        <begin position="19"/>
        <end position="41"/>
    </location>
</feature>
<sequence>MRSLPLAGALLLLLAGGCTSSSPDRNPQPGPSTVASPPTWTEPSDYTFVLERRCEGKSSLGTYRVTVTNRKVSAADRIDGRKIIGEEEIEVPTLAGLLQLADTAAEDGGRTSTRADPLDGHPLEVAFDVSETGDNADNTCFHITDYTPKA</sequence>
<evidence type="ECO:0000313" key="4">
    <source>
        <dbReference type="Proteomes" id="UP000239209"/>
    </source>
</evidence>
<evidence type="ECO:0000313" key="3">
    <source>
        <dbReference type="EMBL" id="PRY29913.1"/>
    </source>
</evidence>
<evidence type="ECO:0000256" key="2">
    <source>
        <dbReference type="SAM" id="SignalP"/>
    </source>
</evidence>
<dbReference type="RefSeq" id="WP_146164047.1">
    <property type="nucleotide sequence ID" value="NZ_PVZG01000005.1"/>
</dbReference>
<dbReference type="PROSITE" id="PS51257">
    <property type="entry name" value="PROKAR_LIPOPROTEIN"/>
    <property type="match status" value="1"/>
</dbReference>
<evidence type="ECO:0008006" key="5">
    <source>
        <dbReference type="Google" id="ProtNLM"/>
    </source>
</evidence>
<dbReference type="InterPro" id="IPR046172">
    <property type="entry name" value="DUF6174"/>
</dbReference>
<keyword evidence="2" id="KW-0732">Signal</keyword>
<evidence type="ECO:0000256" key="1">
    <source>
        <dbReference type="SAM" id="MobiDB-lite"/>
    </source>
</evidence>